<dbReference type="Proteomes" id="UP000477739">
    <property type="component" value="Unassembled WGS sequence"/>
</dbReference>
<feature type="transmembrane region" description="Helical" evidence="5">
    <location>
        <begin position="50"/>
        <end position="68"/>
    </location>
</feature>
<sequence length="405" mass="42656">MRNDQRFSLRSALFGMLTLAVGMGIGRFLYTPMLPVLLAEGRFSFSELAWIASANYAGYLAGSLLFSFEAFHRPARLRPQLLLAAAATGVLILAMALFERPAEVVLVRLLAGMASAGMLIFGSNLVLQQTRNPFVIASLYSGVGVGIALGNEYVIAGLRLGYASHALWIAAAALSGVLILLLALLIPSRTSVLPPAQLSKTAPQPMRWWLLALLYGLAGFGYIIVATYLPLMAKNAGSPLLAAHLWTLVGVAVVPGCFGWLWAARRRGAVLCLAANLLIQGVCVVLTLVSDSLPLLALSCFGFGATFMGTTSLVMTLARQLSVPDKINLLGFVTLTYGIGQILGPLLVSAASSVIIATLCGAAALFIAAAIALVQQIKAQRRPPVMTAEGEALSSRSGSEKRLSG</sequence>
<dbReference type="PRINTS" id="PR01035">
    <property type="entry name" value="TCRTETA"/>
</dbReference>
<protein>
    <submittedName>
        <fullName evidence="6">YbfB/YjiJ family MFS transporter</fullName>
    </submittedName>
</protein>
<dbReference type="CDD" id="cd06180">
    <property type="entry name" value="MFS_YjiJ"/>
    <property type="match status" value="1"/>
</dbReference>
<dbReference type="AlphaFoldDB" id="A0A6L6IRU4"/>
<evidence type="ECO:0000256" key="4">
    <source>
        <dbReference type="ARBA" id="ARBA00023136"/>
    </source>
</evidence>
<dbReference type="OrthoDB" id="9797953at2"/>
<comment type="subcellular location">
    <subcellularLocation>
        <location evidence="1">Membrane</location>
        <topology evidence="1">Multi-pass membrane protein</topology>
    </subcellularLocation>
</comment>
<evidence type="ECO:0000256" key="5">
    <source>
        <dbReference type="SAM" id="Phobius"/>
    </source>
</evidence>
<keyword evidence="2 5" id="KW-0812">Transmembrane</keyword>
<feature type="transmembrane region" description="Helical" evidence="5">
    <location>
        <begin position="241"/>
        <end position="263"/>
    </location>
</feature>
<dbReference type="RefSeq" id="WP_155110066.1">
    <property type="nucleotide sequence ID" value="NZ_WMJZ01000049.1"/>
</dbReference>
<dbReference type="SUPFAM" id="SSF103473">
    <property type="entry name" value="MFS general substrate transporter"/>
    <property type="match status" value="1"/>
</dbReference>
<dbReference type="Gene3D" id="1.20.1250.20">
    <property type="entry name" value="MFS general substrate transporter like domains"/>
    <property type="match status" value="2"/>
</dbReference>
<dbReference type="GO" id="GO:0005886">
    <property type="term" value="C:plasma membrane"/>
    <property type="evidence" value="ECO:0007669"/>
    <property type="project" value="TreeGrafter"/>
</dbReference>
<dbReference type="PANTHER" id="PTHR23537:SF1">
    <property type="entry name" value="SUGAR TRANSPORTER"/>
    <property type="match status" value="1"/>
</dbReference>
<evidence type="ECO:0000313" key="7">
    <source>
        <dbReference type="Proteomes" id="UP000477739"/>
    </source>
</evidence>
<feature type="transmembrane region" description="Helical" evidence="5">
    <location>
        <begin position="295"/>
        <end position="317"/>
    </location>
</feature>
<proteinExistence type="predicted"/>
<feature type="transmembrane region" description="Helical" evidence="5">
    <location>
        <begin position="208"/>
        <end position="229"/>
    </location>
</feature>
<feature type="transmembrane region" description="Helical" evidence="5">
    <location>
        <begin position="80"/>
        <end position="98"/>
    </location>
</feature>
<keyword evidence="7" id="KW-1185">Reference proteome</keyword>
<feature type="transmembrane region" description="Helical" evidence="5">
    <location>
        <begin position="134"/>
        <end position="155"/>
    </location>
</feature>
<dbReference type="InterPro" id="IPR036259">
    <property type="entry name" value="MFS_trans_sf"/>
</dbReference>
<feature type="transmembrane region" description="Helical" evidence="5">
    <location>
        <begin position="329"/>
        <end position="348"/>
    </location>
</feature>
<dbReference type="InterPro" id="IPR010645">
    <property type="entry name" value="MFS_4"/>
</dbReference>
<keyword evidence="3 5" id="KW-1133">Transmembrane helix</keyword>
<accession>A0A6L6IRU4</accession>
<feature type="transmembrane region" description="Helical" evidence="5">
    <location>
        <begin position="12"/>
        <end position="30"/>
    </location>
</feature>
<evidence type="ECO:0000256" key="2">
    <source>
        <dbReference type="ARBA" id="ARBA00022692"/>
    </source>
</evidence>
<dbReference type="Pfam" id="PF06779">
    <property type="entry name" value="MFS_4"/>
    <property type="match status" value="1"/>
</dbReference>
<organism evidence="6 7">
    <name type="scientific">Intestinirhabdus alba</name>
    <dbReference type="NCBI Taxonomy" id="2899544"/>
    <lineage>
        <taxon>Bacteria</taxon>
        <taxon>Pseudomonadati</taxon>
        <taxon>Pseudomonadota</taxon>
        <taxon>Gammaproteobacteria</taxon>
        <taxon>Enterobacterales</taxon>
        <taxon>Enterobacteriaceae</taxon>
        <taxon>Intestinirhabdus</taxon>
    </lineage>
</organism>
<evidence type="ECO:0000256" key="1">
    <source>
        <dbReference type="ARBA" id="ARBA00004141"/>
    </source>
</evidence>
<feature type="transmembrane region" description="Helical" evidence="5">
    <location>
        <begin position="167"/>
        <end position="187"/>
    </location>
</feature>
<comment type="caution">
    <text evidence="6">The sequence shown here is derived from an EMBL/GenBank/DDBJ whole genome shotgun (WGS) entry which is preliminary data.</text>
</comment>
<reference evidence="6 7" key="1">
    <citation type="submission" date="2019-11" db="EMBL/GenBank/DDBJ databases">
        <title>Escherichia alba sp. nov. isolated from the gut of plastic-eating superworms Zophobas atratus.</title>
        <authorList>
            <person name="Yang Y."/>
        </authorList>
    </citation>
    <scope>NUCLEOTIDE SEQUENCE [LARGE SCALE GENOMIC DNA]</scope>
    <source>
        <strain evidence="7">BIT-B35</strain>
    </source>
</reference>
<dbReference type="GO" id="GO:0022857">
    <property type="term" value="F:transmembrane transporter activity"/>
    <property type="evidence" value="ECO:0007669"/>
    <property type="project" value="InterPro"/>
</dbReference>
<gene>
    <name evidence="6" type="ORF">GJV78_20895</name>
</gene>
<name>A0A6L6IRU4_9ENTR</name>
<feature type="transmembrane region" description="Helical" evidence="5">
    <location>
        <begin position="354"/>
        <end position="374"/>
    </location>
</feature>
<feature type="transmembrane region" description="Helical" evidence="5">
    <location>
        <begin position="270"/>
        <end position="289"/>
    </location>
</feature>
<keyword evidence="4 5" id="KW-0472">Membrane</keyword>
<dbReference type="PANTHER" id="PTHR23537">
    <property type="match status" value="1"/>
</dbReference>
<evidence type="ECO:0000256" key="3">
    <source>
        <dbReference type="ARBA" id="ARBA00022989"/>
    </source>
</evidence>
<dbReference type="InterPro" id="IPR001958">
    <property type="entry name" value="Tet-R_TetA/multi-R_MdtG-like"/>
</dbReference>
<evidence type="ECO:0000313" key="6">
    <source>
        <dbReference type="EMBL" id="MTH48657.1"/>
    </source>
</evidence>
<feature type="transmembrane region" description="Helical" evidence="5">
    <location>
        <begin position="104"/>
        <end position="127"/>
    </location>
</feature>
<dbReference type="EMBL" id="WMJZ01000049">
    <property type="protein sequence ID" value="MTH48657.1"/>
    <property type="molecule type" value="Genomic_DNA"/>
</dbReference>